<dbReference type="GO" id="GO:0020037">
    <property type="term" value="F:heme binding"/>
    <property type="evidence" value="ECO:0007669"/>
    <property type="project" value="InterPro"/>
</dbReference>
<dbReference type="PANTHER" id="PTHR30071">
    <property type="entry name" value="HEME EXPORTER PROTEIN C"/>
    <property type="match status" value="1"/>
</dbReference>
<evidence type="ECO:0000313" key="9">
    <source>
        <dbReference type="Proteomes" id="UP000315343"/>
    </source>
</evidence>
<sequence>MDLNRYSSIENIFFTITTITYVISMILYFIFFVSKKDVLGRWASVLLLIGFAFHTASLITRGVGAGRVPLTNQYEFAVSFAWGISLCFIVVERRYSFKALGAFVLPVVFIIMGYAAMQSKDIRPLMPALQSSWLTIHVSTAVISYGSFGVSFALSCMYMLKSYFKGDFYDSQIPSLQKLDFLTYRVITFGYLFLTLVIITGAIWAERAWSRYWAWDPKETWSLITWIIYSAYLHVRLMKGWKGKNAALFAIVGFICVIFTYIGVNTLLPSVHSYVR</sequence>
<name>A0A562J889_9FIRM</name>
<feature type="transmembrane region" description="Helical" evidence="6">
    <location>
        <begin position="45"/>
        <end position="64"/>
    </location>
</feature>
<dbReference type="GO" id="GO:0017004">
    <property type="term" value="P:cytochrome complex assembly"/>
    <property type="evidence" value="ECO:0007669"/>
    <property type="project" value="UniProtKB-KW"/>
</dbReference>
<keyword evidence="4 6" id="KW-1133">Transmembrane helix</keyword>
<dbReference type="Proteomes" id="UP000315343">
    <property type="component" value="Unassembled WGS sequence"/>
</dbReference>
<dbReference type="NCBIfam" id="TIGR03144">
    <property type="entry name" value="cytochr_II_ccsB"/>
    <property type="match status" value="1"/>
</dbReference>
<feature type="transmembrane region" description="Helical" evidence="6">
    <location>
        <begin position="76"/>
        <end position="92"/>
    </location>
</feature>
<proteinExistence type="predicted"/>
<reference evidence="8 9" key="1">
    <citation type="submission" date="2019-07" db="EMBL/GenBank/DDBJ databases">
        <title>Genomic Encyclopedia of Type Strains, Phase I: the one thousand microbial genomes (KMG-I) project.</title>
        <authorList>
            <person name="Kyrpides N."/>
        </authorList>
    </citation>
    <scope>NUCLEOTIDE SEQUENCE [LARGE SCALE GENOMIC DNA]</scope>
    <source>
        <strain evidence="8 9">DSM 13558</strain>
    </source>
</reference>
<feature type="transmembrane region" description="Helical" evidence="6">
    <location>
        <begin position="99"/>
        <end position="116"/>
    </location>
</feature>
<dbReference type="InterPro" id="IPR002541">
    <property type="entry name" value="Cyt_c_assembly"/>
</dbReference>
<evidence type="ECO:0000256" key="1">
    <source>
        <dbReference type="ARBA" id="ARBA00004141"/>
    </source>
</evidence>
<feature type="transmembrane region" description="Helical" evidence="6">
    <location>
        <begin position="220"/>
        <end position="235"/>
    </location>
</feature>
<feature type="transmembrane region" description="Helical" evidence="6">
    <location>
        <begin position="136"/>
        <end position="160"/>
    </location>
</feature>
<keyword evidence="2 6" id="KW-0812">Transmembrane</keyword>
<dbReference type="PANTHER" id="PTHR30071:SF1">
    <property type="entry name" value="CYTOCHROME B_B6 PROTEIN-RELATED"/>
    <property type="match status" value="1"/>
</dbReference>
<dbReference type="GO" id="GO:0005886">
    <property type="term" value="C:plasma membrane"/>
    <property type="evidence" value="ECO:0007669"/>
    <property type="project" value="TreeGrafter"/>
</dbReference>
<comment type="subcellular location">
    <subcellularLocation>
        <location evidence="1">Membrane</location>
        <topology evidence="1">Multi-pass membrane protein</topology>
    </subcellularLocation>
</comment>
<dbReference type="InterPro" id="IPR045062">
    <property type="entry name" value="Cyt_c_biogenesis_CcsA/CcmC"/>
</dbReference>
<accession>A0A562J889</accession>
<dbReference type="EMBL" id="VLKH01000006">
    <property type="protein sequence ID" value="TWH79418.1"/>
    <property type="molecule type" value="Genomic_DNA"/>
</dbReference>
<keyword evidence="9" id="KW-1185">Reference proteome</keyword>
<evidence type="ECO:0000256" key="2">
    <source>
        <dbReference type="ARBA" id="ARBA00022692"/>
    </source>
</evidence>
<protein>
    <submittedName>
        <fullName evidence="8">Cytochrome c-type biogenesis protein CcsB</fullName>
    </submittedName>
</protein>
<gene>
    <name evidence="8" type="ORF">LY60_02396</name>
</gene>
<dbReference type="OrthoDB" id="9814290at2"/>
<evidence type="ECO:0000256" key="4">
    <source>
        <dbReference type="ARBA" id="ARBA00022989"/>
    </source>
</evidence>
<evidence type="ECO:0000256" key="5">
    <source>
        <dbReference type="ARBA" id="ARBA00023136"/>
    </source>
</evidence>
<keyword evidence="3" id="KW-0201">Cytochrome c-type biogenesis</keyword>
<evidence type="ECO:0000256" key="3">
    <source>
        <dbReference type="ARBA" id="ARBA00022748"/>
    </source>
</evidence>
<dbReference type="Pfam" id="PF01578">
    <property type="entry name" value="Cytochrom_C_asm"/>
    <property type="match status" value="1"/>
</dbReference>
<dbReference type="InterPro" id="IPR017562">
    <property type="entry name" value="Cyt_c_biogenesis_CcsA"/>
</dbReference>
<feature type="transmembrane region" description="Helical" evidence="6">
    <location>
        <begin position="247"/>
        <end position="268"/>
    </location>
</feature>
<dbReference type="RefSeq" id="WP_145083808.1">
    <property type="nucleotide sequence ID" value="NZ_JAYFNS010000001.1"/>
</dbReference>
<evidence type="ECO:0000259" key="7">
    <source>
        <dbReference type="Pfam" id="PF01578"/>
    </source>
</evidence>
<evidence type="ECO:0000313" key="8">
    <source>
        <dbReference type="EMBL" id="TWH79418.1"/>
    </source>
</evidence>
<feature type="domain" description="Cytochrome c assembly protein" evidence="7">
    <location>
        <begin position="72"/>
        <end position="272"/>
    </location>
</feature>
<feature type="transmembrane region" description="Helical" evidence="6">
    <location>
        <begin position="181"/>
        <end position="205"/>
    </location>
</feature>
<feature type="transmembrane region" description="Helical" evidence="6">
    <location>
        <begin position="12"/>
        <end position="33"/>
    </location>
</feature>
<organism evidence="8 9">
    <name type="scientific">Sedimentibacter saalensis</name>
    <dbReference type="NCBI Taxonomy" id="130788"/>
    <lineage>
        <taxon>Bacteria</taxon>
        <taxon>Bacillati</taxon>
        <taxon>Bacillota</taxon>
        <taxon>Tissierellia</taxon>
        <taxon>Sedimentibacter</taxon>
    </lineage>
</organism>
<evidence type="ECO:0000256" key="6">
    <source>
        <dbReference type="SAM" id="Phobius"/>
    </source>
</evidence>
<keyword evidence="5 6" id="KW-0472">Membrane</keyword>
<comment type="caution">
    <text evidence="8">The sequence shown here is derived from an EMBL/GenBank/DDBJ whole genome shotgun (WGS) entry which is preliminary data.</text>
</comment>
<dbReference type="AlphaFoldDB" id="A0A562J889"/>